<evidence type="ECO:0000313" key="2">
    <source>
        <dbReference type="Proteomes" id="UP000192328"/>
    </source>
</evidence>
<gene>
    <name evidence="1" type="ORF">SAMN06297397_1585</name>
</gene>
<proteinExistence type="predicted"/>
<keyword evidence="2" id="KW-1185">Reference proteome</keyword>
<comment type="caution">
    <text evidence="1">The sequence shown here is derived from an EMBL/GenBank/DDBJ whole genome shotgun (WGS) entry which is preliminary data.</text>
</comment>
<name>A0AC61PL97_9FIRM</name>
<protein>
    <submittedName>
        <fullName evidence="1">Zn-dependent protease with chaperone function</fullName>
    </submittedName>
</protein>
<reference evidence="1" key="1">
    <citation type="submission" date="2017-04" db="EMBL/GenBank/DDBJ databases">
        <authorList>
            <person name="Varghese N."/>
            <person name="Submissions S."/>
        </authorList>
    </citation>
    <scope>NUCLEOTIDE SEQUENCE</scope>
    <source>
        <strain evidence="1">WTE2008</strain>
    </source>
</reference>
<keyword evidence="1" id="KW-0645">Protease</keyword>
<dbReference type="EMBL" id="FWXZ01000002">
    <property type="protein sequence ID" value="SMC58840.1"/>
    <property type="molecule type" value="Genomic_DNA"/>
</dbReference>
<accession>A0AC61PL97</accession>
<dbReference type="Proteomes" id="UP000192328">
    <property type="component" value="Unassembled WGS sequence"/>
</dbReference>
<evidence type="ECO:0000313" key="1">
    <source>
        <dbReference type="EMBL" id="SMC58840.1"/>
    </source>
</evidence>
<sequence length="367" mass="41468">MSFDPERYTHPSDRAALKALQAIPGFSLLIKGFMNVWNERQGKILNMSTRIKLGENQMRKYYDMLPPICEKLGIPVPDLYLEMNVNPNAYTYGDTAPFIVLTSGLLDTIPDELVPTVLAHECGHIACKHSLYLTMGRTVLSGASNVLGSVLKLGGLLTVPLQVAFYYWMRCSEFSADRAAVLCDGTARKSQEVCMRLAGWKKENLAEGSIDAFLQQAADYREMITGSAWNRTLEFMVLSQASHPLLAVRAAECGEWERSEQYSRIISNLPDDNTSIPETQQTQPEEDPARTVEQKITEAFDGLFGFLKKDQQEGTNDTTQDTETQSPEETQKAEEIANELRWYRKMVEEGLITKEQYERKERELLGK</sequence>
<keyword evidence="1" id="KW-0378">Hydrolase</keyword>
<organism evidence="1 2">
    <name type="scientific">Aristaeella lactis</name>
    <dbReference type="NCBI Taxonomy" id="3046383"/>
    <lineage>
        <taxon>Bacteria</taxon>
        <taxon>Bacillati</taxon>
        <taxon>Bacillota</taxon>
        <taxon>Clostridia</taxon>
        <taxon>Eubacteriales</taxon>
        <taxon>Aristaeellaceae</taxon>
        <taxon>Aristaeella</taxon>
    </lineage>
</organism>